<protein>
    <recommendedName>
        <fullName evidence="3">VWFA domain-containing protein</fullName>
    </recommendedName>
</protein>
<feature type="region of interest" description="Disordered" evidence="1">
    <location>
        <begin position="1037"/>
        <end position="1057"/>
    </location>
</feature>
<name>A0A9X2C2A9_9BURK</name>
<dbReference type="InterPro" id="IPR036465">
    <property type="entry name" value="vWFA_dom_sf"/>
</dbReference>
<dbReference type="EMBL" id="JAJLJH010000009">
    <property type="protein sequence ID" value="MCK9688501.1"/>
    <property type="molecule type" value="Genomic_DNA"/>
</dbReference>
<feature type="signal peptide" evidence="2">
    <location>
        <begin position="1"/>
        <end position="27"/>
    </location>
</feature>
<evidence type="ECO:0000256" key="2">
    <source>
        <dbReference type="SAM" id="SignalP"/>
    </source>
</evidence>
<reference evidence="4" key="1">
    <citation type="submission" date="2021-11" db="EMBL/GenBank/DDBJ databases">
        <title>BS-T2-15 a new species belonging to the Comamonadaceae family isolated from the soil of a French oak forest.</title>
        <authorList>
            <person name="Mieszkin S."/>
            <person name="Alain K."/>
        </authorList>
    </citation>
    <scope>NUCLEOTIDE SEQUENCE</scope>
    <source>
        <strain evidence="4">BS-T2-15</strain>
    </source>
</reference>
<organism evidence="4 5">
    <name type="scientific">Scleromatobacter humisilvae</name>
    <dbReference type="NCBI Taxonomy" id="2897159"/>
    <lineage>
        <taxon>Bacteria</taxon>
        <taxon>Pseudomonadati</taxon>
        <taxon>Pseudomonadota</taxon>
        <taxon>Betaproteobacteria</taxon>
        <taxon>Burkholderiales</taxon>
        <taxon>Sphaerotilaceae</taxon>
        <taxon>Scleromatobacter</taxon>
    </lineage>
</organism>
<gene>
    <name evidence="4" type="ORF">LPC04_22560</name>
</gene>
<dbReference type="AlphaFoldDB" id="A0A9X2C2A9"/>
<dbReference type="InterPro" id="IPR002035">
    <property type="entry name" value="VWF_A"/>
</dbReference>
<evidence type="ECO:0000313" key="4">
    <source>
        <dbReference type="EMBL" id="MCK9688501.1"/>
    </source>
</evidence>
<dbReference type="Gene3D" id="3.40.50.410">
    <property type="entry name" value="von Willebrand factor, type A domain"/>
    <property type="match status" value="1"/>
</dbReference>
<feature type="domain" description="VWFA" evidence="3">
    <location>
        <begin position="384"/>
        <end position="501"/>
    </location>
</feature>
<dbReference type="SUPFAM" id="SSF53300">
    <property type="entry name" value="vWA-like"/>
    <property type="match status" value="1"/>
</dbReference>
<accession>A0A9X2C2A9</accession>
<evidence type="ECO:0000313" key="5">
    <source>
        <dbReference type="Proteomes" id="UP001139353"/>
    </source>
</evidence>
<dbReference type="Proteomes" id="UP001139353">
    <property type="component" value="Unassembled WGS sequence"/>
</dbReference>
<sequence length="1066" mass="108043">MIRSNGFRKLWLCGVGTALLSGVNAIAAGAPSSAPQVLLAITNSESMDGTTSGAIMVGSGSLSSGYSSLSNSSSPTNFTVPSGYTPPLNTGSGGLAPYTVTGPVTLGQYSCPSGDQCDNGPSRMNFTKAAIANVLSSYGTSLNFGLYTYKTSGVNLYNTWVYYMSPASGPFTFTNTASSSGTSRTVANPCYNYSSSSSNVNSSCSAIDGLYSTGALSGNQYMTIGASSDDPLINDVLYVGGNIRADFVTYGGASPANPYTSYSLSTYNTCLGCYSESYGSTAPNIGSWATTPTNAGYVPFSNQVMYSQRGFGYGASQSATTGSALVAMSTDPTSSAFTAALQPETNDTSTKEIKSSAGQSAIYALMNGAKSYLAGLSTVSCQTQFVVLLTDGLPTLDSNGNAWPPLGTTTATAYSLTASYNTDGSFASSNSQAVTDAITAIKALNTAGIKTFVIGLGAGVDSTNNPAAAALLKAMAIAGGTTTAYAATDSASLSTAFLSVVDIIYRSSAVAAPVAPISVAGGTSSEYELTSIANPGAGHVQAFPVDANGVVTPTATWDAGDSTHMSTTLRGTALKSTSTTGSVVALSAVDAAAFNLTTTTCVPDVATIVSYTVDPSYSGGPTGCSYLAGRQSGWPLGVFSTQDTGDFMGPPVSALLTERYSTYAAYARSLSGRTPSVLFTNSDGFLYSINASTGLLQWGWTSRNILAKMQNYATFASSGATDGSFGVVDAMNSGGAWGTYIVGSFQSGAEHFSVSLDSSGAPSTVVYDSVVTGGTSSGDLAGATGSTPLRQPAVIAYIGNIAYEVYVVTSGSTSTLYERDVTSTAAASSAVLTGIKVSSVISLDSTSNRLWIGGADGTVRFLNLTGVASTDIASLTTVGTTVTPSSGSTLTNVLYVGYVEVSGIPYLYVENSSQVTVFGITATGWAPLWASTPTQGYVYSSGAWATSTTVTTMTTSSVVSDLPIQIGPGLLVPVYVPGTACTSGTGYYDLFNLADGTFPSTILTVNSVLVTADLYVGAGPAFTPSITAIKGGIALPPGSGGGSTPTPNPPTITGGAGPRAISWIQR</sequence>
<feature type="chain" id="PRO_5040807367" description="VWFA domain-containing protein" evidence="2">
    <location>
        <begin position="28"/>
        <end position="1066"/>
    </location>
</feature>
<keyword evidence="5" id="KW-1185">Reference proteome</keyword>
<comment type="caution">
    <text evidence="4">The sequence shown here is derived from an EMBL/GenBank/DDBJ whole genome shotgun (WGS) entry which is preliminary data.</text>
</comment>
<keyword evidence="2" id="KW-0732">Signal</keyword>
<evidence type="ECO:0000256" key="1">
    <source>
        <dbReference type="SAM" id="MobiDB-lite"/>
    </source>
</evidence>
<dbReference type="RefSeq" id="WP_275684550.1">
    <property type="nucleotide sequence ID" value="NZ_JAJLJH010000009.1"/>
</dbReference>
<proteinExistence type="predicted"/>
<dbReference type="PROSITE" id="PS50234">
    <property type="entry name" value="VWFA"/>
    <property type="match status" value="1"/>
</dbReference>
<evidence type="ECO:0000259" key="3">
    <source>
        <dbReference type="PROSITE" id="PS50234"/>
    </source>
</evidence>